<name>A0A6N7Q8D2_9XANT</name>
<dbReference type="AlphaFoldDB" id="A0A6N7Q8D2"/>
<dbReference type="Proteomes" id="UP000437931">
    <property type="component" value="Unassembled WGS sequence"/>
</dbReference>
<evidence type="ECO:0000313" key="8">
    <source>
        <dbReference type="EMBL" id="MRH74911.1"/>
    </source>
</evidence>
<protein>
    <recommendedName>
        <fullName evidence="6">VENN motif-containing domain-containing protein</fullName>
    </recommendedName>
</protein>
<dbReference type="RefSeq" id="WP_338420168.1">
    <property type="nucleotide sequence ID" value="NZ_WJPM01000007.1"/>
</dbReference>
<keyword evidence="3" id="KW-1266">Target cell cytoplasm</keyword>
<keyword evidence="9" id="KW-1185">Reference proteome</keyword>
<organism evidence="7 10">
    <name type="scientific">Xanthomonas sontii</name>
    <dbReference type="NCBI Taxonomy" id="2650745"/>
    <lineage>
        <taxon>Bacteria</taxon>
        <taxon>Pseudomonadati</taxon>
        <taxon>Pseudomonadota</taxon>
        <taxon>Gammaproteobacteria</taxon>
        <taxon>Lysobacterales</taxon>
        <taxon>Lysobacteraceae</taxon>
        <taxon>Xanthomonas</taxon>
    </lineage>
</organism>
<comment type="caution">
    <text evidence="7">The sequence shown here is derived from an EMBL/GenBank/DDBJ whole genome shotgun (WGS) entry which is preliminary data.</text>
</comment>
<dbReference type="Proteomes" id="UP000439314">
    <property type="component" value="Unassembled WGS sequence"/>
</dbReference>
<evidence type="ECO:0000256" key="5">
    <source>
        <dbReference type="SAM" id="MobiDB-lite"/>
    </source>
</evidence>
<evidence type="ECO:0000313" key="10">
    <source>
        <dbReference type="Proteomes" id="UP000439314"/>
    </source>
</evidence>
<dbReference type="EMBL" id="WJPM01000007">
    <property type="protein sequence ID" value="MRH74911.1"/>
    <property type="molecule type" value="Genomic_DNA"/>
</dbReference>
<evidence type="ECO:0000256" key="2">
    <source>
        <dbReference type="ARBA" id="ARBA00022656"/>
    </source>
</evidence>
<dbReference type="GO" id="GO:0090729">
    <property type="term" value="F:toxin activity"/>
    <property type="evidence" value="ECO:0007669"/>
    <property type="project" value="UniProtKB-KW"/>
</dbReference>
<feature type="compositionally biased region" description="Low complexity" evidence="5">
    <location>
        <begin position="483"/>
        <end position="493"/>
    </location>
</feature>
<dbReference type="EMBL" id="WJPN01000007">
    <property type="protein sequence ID" value="MRH00579.1"/>
    <property type="molecule type" value="Genomic_DNA"/>
</dbReference>
<feature type="domain" description="VENN motif-containing" evidence="6">
    <location>
        <begin position="765"/>
        <end position="815"/>
    </location>
</feature>
<reference evidence="9 10" key="1">
    <citation type="submission" date="2019-11" db="EMBL/GenBank/DDBJ databases">
        <title>First report of rice panicle blight caused by Xanthomonas sp. in Iran.</title>
        <authorList>
            <person name="Mirghasempour S.A."/>
            <person name="Huang S."/>
            <person name="Brady C.L."/>
            <person name="Studholme D.J."/>
        </authorList>
    </citation>
    <scope>NUCLEOTIDE SEQUENCE [LARGE SCALE GENOMIC DNA]</scope>
    <source>
        <strain evidence="7 10">ASD011</strain>
        <strain evidence="9">SAM114</strain>
    </source>
</reference>
<comment type="subcellular location">
    <subcellularLocation>
        <location evidence="1">Target cell</location>
        <location evidence="1">Target cell cytoplasm</location>
    </subcellularLocation>
</comment>
<evidence type="ECO:0000313" key="9">
    <source>
        <dbReference type="Proteomes" id="UP000437931"/>
    </source>
</evidence>
<evidence type="ECO:0000256" key="4">
    <source>
        <dbReference type="ARBA" id="ARBA00023026"/>
    </source>
</evidence>
<dbReference type="InterPro" id="IPR025157">
    <property type="entry name" value="Hemagglutinin_rpt"/>
</dbReference>
<dbReference type="Pfam" id="PF13332">
    <property type="entry name" value="Fil_haemagg_2"/>
    <property type="match status" value="2"/>
</dbReference>
<feature type="region of interest" description="Disordered" evidence="5">
    <location>
        <begin position="478"/>
        <end position="501"/>
    </location>
</feature>
<evidence type="ECO:0000256" key="3">
    <source>
        <dbReference type="ARBA" id="ARBA00022913"/>
    </source>
</evidence>
<dbReference type="Pfam" id="PF04829">
    <property type="entry name" value="PT-VENN"/>
    <property type="match status" value="1"/>
</dbReference>
<evidence type="ECO:0000259" key="6">
    <source>
        <dbReference type="Pfam" id="PF04829"/>
    </source>
</evidence>
<dbReference type="GO" id="GO:0003824">
    <property type="term" value="F:catalytic activity"/>
    <property type="evidence" value="ECO:0007669"/>
    <property type="project" value="UniProtKB-ARBA"/>
</dbReference>
<evidence type="ECO:0000256" key="1">
    <source>
        <dbReference type="ARBA" id="ARBA00004219"/>
    </source>
</evidence>
<evidence type="ECO:0000313" key="7">
    <source>
        <dbReference type="EMBL" id="MRH00579.1"/>
    </source>
</evidence>
<dbReference type="InterPro" id="IPR006914">
    <property type="entry name" value="VENN_dom"/>
</dbReference>
<feature type="region of interest" description="Disordered" evidence="5">
    <location>
        <begin position="517"/>
        <end position="536"/>
    </location>
</feature>
<gene>
    <name evidence="7" type="ORF">GIY21_09790</name>
    <name evidence="8" type="ORF">GIY22_09785</name>
</gene>
<sequence>MTSQGKQLSVGGNASLSTTQGDITLTASNIAAQGDVTMHAAGDLTIQSGQDTAGNANVSDNKAIGTVVISDTERFSGYHTEKHRDDNATVTQVASSVGSLGGNVNLSAGGTYTQSASNVVAAKDVDITAATIQLLTANDSHAASSQDDTLKIGAFARVKSPLIDLINNVDAARNSDGRLSAMQGMAAVANGYQTASAISSIAQNGGSGALVSVEAGVGYATSTEKYKAGSQTAQGSTISGGGNVSLTSTSGDLHVVQGNLKAGDTLSLDAARDLVLEAGKSSGSEQSKGSNAGFEVGVGASVGAQTGVYAYVQASVGSHSSNADSATWKNTELAAQNISLTSKGDTTLRGAVAKADRIDVQTGGDLTIESLQDTSNIQSKESGYGGRIQVSFGTAWDASGYASTAKANGNSTGVTEKSGLFAGKGGYHVDAGNVNLVGGAIASTNAGNSELTATSLTFSDLQNRMGYSASSGSLAGGFGSSGTGQSSTGADGSTVGGQARDIGNTIANGNYGQVNSGGLGGGLPMSQSGNDSTTTRATLTEGNITIGGKRTTAAETGINTDASKANEALATLPDVRKVLAEQQAMGAAAGTVLETSRQVAGDIAANAAKKTAEARDAYLKGLNSDEQEAFAKLDPTAQQNVLLSQSTAYSDAYAKEKQWGTGGEYNRALQAVTTALVGGVSGQSGTQVASNALAPYAAQLIGQTFDTNHGSDPNETAQLLSHALLGAVLAEANGSSAAGGALAGAGGEAAAQYLTKTLYGADTKPSDLSEQDKQTILALSQAVGALVGGITGGSLNDAAVGSTIARNAVENNWLKADENELKKEVQAECGPQNPLACQLLEELVKLDKTRDEGYAAQVALVNAQMDAEGGQHSQERFDQLMASYWAANGVGGPEDAIPDSTVSRTFPTNGQKLYNALDKIPGGLPGMGIFGMMLPGILDQTGTTVAAWQDLYKPGQATNYFTGASVSGTSAFDERFLGAATVAEIFLTSGGSTVARTGLREVADAAGSTSERSVLHSSAIADSEASAPPLIRSDGMADAASGARLREYLLASMSKPEVSNPRLSSIIDTLYRDGAKIGSGSTADAVRHELKTGQSVGGKFHSQKAADSIIALQRWLDENPGASFSDRSAAQHVMEDMKNALRGK</sequence>
<reference evidence="8" key="2">
    <citation type="journal article" date="2020" name="Plant Dis.">
        <title>A Grain Rot of Rice in Iran Caused by a Xanthomonas Strain Closely Related to X. sacchari.</title>
        <authorList>
            <person name="Mirghasempour S.A."/>
            <person name="Huang S."/>
            <person name="Studholme D.J."/>
            <person name="Brady C.L."/>
        </authorList>
    </citation>
    <scope>NUCLEOTIDE SEQUENCE</scope>
    <source>
        <strain evidence="8">SAM114</strain>
    </source>
</reference>
<proteinExistence type="predicted"/>
<keyword evidence="4" id="KW-0843">Virulence</keyword>
<keyword evidence="2" id="KW-0800">Toxin</keyword>
<accession>A0A6N7Q8D2</accession>